<name>A0A7G7MSF2_9PSEU</name>
<keyword evidence="2" id="KW-1185">Reference proteome</keyword>
<dbReference type="AlphaFoldDB" id="A0A7G7MSF2"/>
<evidence type="ECO:0000313" key="2">
    <source>
        <dbReference type="Proteomes" id="UP000515728"/>
    </source>
</evidence>
<dbReference type="InterPro" id="IPR032584">
    <property type="entry name" value="DUF4913"/>
</dbReference>
<gene>
    <name evidence="1" type="ORF">H6H00_19785</name>
</gene>
<organism evidence="1 2">
    <name type="scientific">Pseudonocardia petroleophila</name>
    <dbReference type="NCBI Taxonomy" id="37331"/>
    <lineage>
        <taxon>Bacteria</taxon>
        <taxon>Bacillati</taxon>
        <taxon>Actinomycetota</taxon>
        <taxon>Actinomycetes</taxon>
        <taxon>Pseudonocardiales</taxon>
        <taxon>Pseudonocardiaceae</taxon>
        <taxon>Pseudonocardia</taxon>
    </lineage>
</organism>
<accession>A0A7G7MSF2</accession>
<dbReference type="EMBL" id="CP060131">
    <property type="protein sequence ID" value="QNG55713.1"/>
    <property type="molecule type" value="Genomic_DNA"/>
</dbReference>
<dbReference type="Proteomes" id="UP000515728">
    <property type="component" value="Chromosome"/>
</dbReference>
<dbReference type="Pfam" id="PF16259">
    <property type="entry name" value="DUF4913"/>
    <property type="match status" value="1"/>
</dbReference>
<evidence type="ECO:0000313" key="1">
    <source>
        <dbReference type="EMBL" id="QNG55713.1"/>
    </source>
</evidence>
<dbReference type="KEGG" id="ppel:H6H00_19785"/>
<protein>
    <submittedName>
        <fullName evidence="1">DUF4913 domain-containing protein</fullName>
    </submittedName>
</protein>
<sequence>MARVQALEACRDHQTDLLDELINGMPTAEPASDPAPIEDLDADGLVSWVHQCITGIIARPLRGELTWCPRWWEHPEAILRMRALHRAWAELASEPGIAMSLWLRDHLDPCLRELLNPLGPFADCAHNERYRSLNGHTPLATLPTAAPDGPLEHTG</sequence>
<reference evidence="1 2" key="1">
    <citation type="submission" date="2020-08" db="EMBL/GenBank/DDBJ databases">
        <authorList>
            <person name="Mo P."/>
        </authorList>
    </citation>
    <scope>NUCLEOTIDE SEQUENCE [LARGE SCALE GENOMIC DNA]</scope>
    <source>
        <strain evidence="1 2">CGMCC 4.1532</strain>
    </source>
</reference>
<proteinExistence type="predicted"/>